<dbReference type="GO" id="GO:0005786">
    <property type="term" value="C:signal recognition particle, endoplasmic reticulum targeting"/>
    <property type="evidence" value="ECO:0007669"/>
    <property type="project" value="UniProtKB-KW"/>
</dbReference>
<dbReference type="EMBL" id="AZHD01000004">
    <property type="protein sequence ID" value="OAA64548.1"/>
    <property type="molecule type" value="Genomic_DNA"/>
</dbReference>
<name>A0A167X5C9_9HYPO</name>
<dbReference type="GO" id="GO:0006614">
    <property type="term" value="P:SRP-dependent cotranslational protein targeting to membrane"/>
    <property type="evidence" value="ECO:0007669"/>
    <property type="project" value="InterPro"/>
</dbReference>
<feature type="region of interest" description="Disordered" evidence="9">
    <location>
        <begin position="138"/>
        <end position="169"/>
    </location>
</feature>
<evidence type="ECO:0000259" key="10">
    <source>
        <dbReference type="Pfam" id="PF08492"/>
    </source>
</evidence>
<proteinExistence type="inferred from homology"/>
<dbReference type="GO" id="GO:0005783">
    <property type="term" value="C:endoplasmic reticulum"/>
    <property type="evidence" value="ECO:0007669"/>
    <property type="project" value="UniProtKB-SubCell"/>
</dbReference>
<comment type="subcellular location">
    <subcellularLocation>
        <location evidence="2">Cytoplasm</location>
    </subcellularLocation>
    <subcellularLocation>
        <location evidence="1">Endoplasmic reticulum</location>
    </subcellularLocation>
</comment>
<dbReference type="Gene3D" id="1.25.40.10">
    <property type="entry name" value="Tetratricopeptide repeat domain"/>
    <property type="match status" value="1"/>
</dbReference>
<evidence type="ECO:0000313" key="12">
    <source>
        <dbReference type="Proteomes" id="UP000076874"/>
    </source>
</evidence>
<dbReference type="GO" id="GO:0043022">
    <property type="term" value="F:ribosome binding"/>
    <property type="evidence" value="ECO:0007669"/>
    <property type="project" value="TreeGrafter"/>
</dbReference>
<dbReference type="Proteomes" id="UP000076874">
    <property type="component" value="Unassembled WGS sequence"/>
</dbReference>
<gene>
    <name evidence="11" type="ORF">SPI_03195</name>
</gene>
<evidence type="ECO:0000256" key="3">
    <source>
        <dbReference type="ARBA" id="ARBA00007676"/>
    </source>
</evidence>
<evidence type="ECO:0000313" key="11">
    <source>
        <dbReference type="EMBL" id="OAA64548.1"/>
    </source>
</evidence>
<keyword evidence="8" id="KW-0687">Ribonucleoprotein</keyword>
<evidence type="ECO:0000256" key="6">
    <source>
        <dbReference type="ARBA" id="ARBA00022824"/>
    </source>
</evidence>
<comment type="similarity">
    <text evidence="3">Belongs to the SRP72 family.</text>
</comment>
<sequence length="535" mass="53872">MATSAVNALNSLLRGTSIDDHDEALKLADAAIQAAKAGGGSSGGVDTLTAQHTKVVALLKLDRFDDALRTVAAAGDALAARCVLERAYALYKTGDLDAAAALYDEDSNAKHTGDAPTTTTAAAAHRLRALQHVAAQGVRNRTTKQLKQQQQAAAAAAPGDDDNDNDDDTAAHAVLPAVVDLGVAHAAATAELQTGKEALRRILPQLAHRPDDVGLLLTAVQLLGRHQAARAEVARAVAHWQNKGSHKSDNERQTNAAAPASLLRAAGIELLQSPHVADQAAAAAAFEELHAANPSDRIAAAGLVASLAAATATQTAAAADAGTDVQAAQVVARQRELAASLTPVDQLVKGIDVASLLSGGVATLAPPSSSSSAATSKKRGAPAAGASASAAAAAAEGQPSTKKAKTAAAGGKPPSKDSAAVPKLSRQARRLQAKAAAANAAAGGGGGSATTSTFDPNKKPDPERWLPLRDRSSYRPPKGKKGARRRNEAANMQGGVVKEEETLALAGGAGSVKVEKALPGAGGGGAAKKRKKGKK</sequence>
<keyword evidence="12" id="KW-1185">Reference proteome</keyword>
<comment type="caution">
    <text evidence="11">The sequence shown here is derived from an EMBL/GenBank/DDBJ whole genome shotgun (WGS) entry which is preliminary data.</text>
</comment>
<evidence type="ECO:0000256" key="5">
    <source>
        <dbReference type="ARBA" id="ARBA00022490"/>
    </source>
</evidence>
<feature type="domain" description="Signal recognition particle SRP72 subunit RNA-binding" evidence="10">
    <location>
        <begin position="453"/>
        <end position="476"/>
    </location>
</feature>
<evidence type="ECO:0000256" key="7">
    <source>
        <dbReference type="ARBA" id="ARBA00023135"/>
    </source>
</evidence>
<evidence type="ECO:0000256" key="1">
    <source>
        <dbReference type="ARBA" id="ARBA00004240"/>
    </source>
</evidence>
<dbReference type="STRING" id="1081102.A0A167X5C9"/>
<evidence type="ECO:0000256" key="8">
    <source>
        <dbReference type="ARBA" id="ARBA00023274"/>
    </source>
</evidence>
<reference evidence="11 12" key="1">
    <citation type="journal article" date="2016" name="Genome Biol. Evol.">
        <title>Divergent and convergent evolution of fungal pathogenicity.</title>
        <authorList>
            <person name="Shang Y."/>
            <person name="Xiao G."/>
            <person name="Zheng P."/>
            <person name="Cen K."/>
            <person name="Zhan S."/>
            <person name="Wang C."/>
        </authorList>
    </citation>
    <scope>NUCLEOTIDE SEQUENCE [LARGE SCALE GENOMIC DNA]</scope>
    <source>
        <strain evidence="11 12">RCEF 264</strain>
    </source>
</reference>
<dbReference type="GO" id="GO:0008312">
    <property type="term" value="F:7S RNA binding"/>
    <property type="evidence" value="ECO:0007669"/>
    <property type="project" value="InterPro"/>
</dbReference>
<feature type="compositionally biased region" description="Basic and acidic residues" evidence="9">
    <location>
        <begin position="456"/>
        <end position="473"/>
    </location>
</feature>
<keyword evidence="6" id="KW-0256">Endoplasmic reticulum</keyword>
<dbReference type="InterPro" id="IPR026270">
    <property type="entry name" value="SRP72"/>
</dbReference>
<protein>
    <recommendedName>
        <fullName evidence="4">Signal recognition particle subunit SRP72</fullName>
    </recommendedName>
</protein>
<dbReference type="Pfam" id="PF08492">
    <property type="entry name" value="SRP72"/>
    <property type="match status" value="1"/>
</dbReference>
<keyword evidence="7" id="KW-0733">Signal recognition particle</keyword>
<dbReference type="PANTHER" id="PTHR14094">
    <property type="entry name" value="SIGNAL RECOGNITION PARTICLE 72"/>
    <property type="match status" value="1"/>
</dbReference>
<organism evidence="11 12">
    <name type="scientific">Niveomyces insectorum RCEF 264</name>
    <dbReference type="NCBI Taxonomy" id="1081102"/>
    <lineage>
        <taxon>Eukaryota</taxon>
        <taxon>Fungi</taxon>
        <taxon>Dikarya</taxon>
        <taxon>Ascomycota</taxon>
        <taxon>Pezizomycotina</taxon>
        <taxon>Sordariomycetes</taxon>
        <taxon>Hypocreomycetidae</taxon>
        <taxon>Hypocreales</taxon>
        <taxon>Cordycipitaceae</taxon>
        <taxon>Niveomyces</taxon>
    </lineage>
</organism>
<feature type="region of interest" description="Disordered" evidence="9">
    <location>
        <begin position="392"/>
        <end position="535"/>
    </location>
</feature>
<evidence type="ECO:0000256" key="2">
    <source>
        <dbReference type="ARBA" id="ARBA00004496"/>
    </source>
</evidence>
<accession>A0A167X5C9</accession>
<dbReference type="AlphaFoldDB" id="A0A167X5C9"/>
<keyword evidence="5" id="KW-0963">Cytoplasm</keyword>
<dbReference type="InterPro" id="IPR013699">
    <property type="entry name" value="Signal_recog_part_SRP72_RNA-bd"/>
</dbReference>
<evidence type="ECO:0000256" key="4">
    <source>
        <dbReference type="ARBA" id="ARBA00018350"/>
    </source>
</evidence>
<dbReference type="InterPro" id="IPR011990">
    <property type="entry name" value="TPR-like_helical_dom_sf"/>
</dbReference>
<dbReference type="OrthoDB" id="5421607at2759"/>
<feature type="compositionally biased region" description="Polar residues" evidence="9">
    <location>
        <begin position="139"/>
        <end position="151"/>
    </location>
</feature>
<feature type="compositionally biased region" description="Acidic residues" evidence="9">
    <location>
        <begin position="159"/>
        <end position="168"/>
    </location>
</feature>
<dbReference type="PANTHER" id="PTHR14094:SF9">
    <property type="entry name" value="SIGNAL RECOGNITION PARTICLE SUBUNIT SRP72"/>
    <property type="match status" value="1"/>
</dbReference>
<evidence type="ECO:0000256" key="9">
    <source>
        <dbReference type="SAM" id="MobiDB-lite"/>
    </source>
</evidence>